<feature type="transmembrane region" description="Helical" evidence="1">
    <location>
        <begin position="317"/>
        <end position="342"/>
    </location>
</feature>
<protein>
    <submittedName>
        <fullName evidence="3">Uncharacterized protein</fullName>
    </submittedName>
</protein>
<name>R8B0Z0_9GAMM</name>
<dbReference type="Proteomes" id="UP000016540">
    <property type="component" value="Unassembled WGS sequence"/>
</dbReference>
<reference evidence="3 4" key="1">
    <citation type="journal article" date="2013" name="Genome Announc.">
        <title>Draft Genome Sequence of the Moderately Halophilic Bacterium Marinobacter lipolyticus Strain SM19.</title>
        <authorList>
            <person name="Papke R.T."/>
            <person name="de la Haba R.R."/>
            <person name="Infante-Dominguez C."/>
            <person name="Perez D."/>
            <person name="Sanchez-Porro C."/>
            <person name="Lapierre P."/>
            <person name="Ventosa A."/>
        </authorList>
    </citation>
    <scope>NUCLEOTIDE SEQUENCE [LARGE SCALE GENOMIC DNA]</scope>
    <source>
        <strain evidence="3 4">SM19</strain>
    </source>
</reference>
<organism evidence="3 4">
    <name type="scientific">Marinobacter lipolyticus SM19</name>
    <dbReference type="NCBI Taxonomy" id="1318628"/>
    <lineage>
        <taxon>Bacteria</taxon>
        <taxon>Pseudomonadati</taxon>
        <taxon>Pseudomonadota</taxon>
        <taxon>Gammaproteobacteria</taxon>
        <taxon>Pseudomonadales</taxon>
        <taxon>Marinobacteraceae</taxon>
        <taxon>Marinobacter</taxon>
    </lineage>
</organism>
<keyword evidence="1" id="KW-0812">Transmembrane</keyword>
<keyword evidence="1" id="KW-1133">Transmembrane helix</keyword>
<feature type="transmembrane region" description="Helical" evidence="1">
    <location>
        <begin position="290"/>
        <end position="311"/>
    </location>
</feature>
<dbReference type="eggNOG" id="COG2370">
    <property type="taxonomic scope" value="Bacteria"/>
</dbReference>
<dbReference type="HOGENOM" id="CLU_043645_2_0_6"/>
<feature type="transmembrane region" description="Helical" evidence="1">
    <location>
        <begin position="188"/>
        <end position="210"/>
    </location>
</feature>
<feature type="signal peptide" evidence="2">
    <location>
        <begin position="1"/>
        <end position="24"/>
    </location>
</feature>
<dbReference type="PROSITE" id="PS00018">
    <property type="entry name" value="EF_HAND_1"/>
    <property type="match status" value="1"/>
</dbReference>
<dbReference type="PATRIC" id="fig|1318628.3.peg.2278"/>
<dbReference type="EMBL" id="ASAD01000011">
    <property type="protein sequence ID" value="EON92227.1"/>
    <property type="molecule type" value="Genomic_DNA"/>
</dbReference>
<evidence type="ECO:0000256" key="2">
    <source>
        <dbReference type="SAM" id="SignalP"/>
    </source>
</evidence>
<feature type="chain" id="PRO_5004451659" evidence="2">
    <location>
        <begin position="25"/>
        <end position="378"/>
    </location>
</feature>
<evidence type="ECO:0000313" key="4">
    <source>
        <dbReference type="Proteomes" id="UP000016540"/>
    </source>
</evidence>
<dbReference type="OrthoDB" id="9808870at2"/>
<keyword evidence="2" id="KW-0732">Signal</keyword>
<feature type="transmembrane region" description="Helical" evidence="1">
    <location>
        <begin position="259"/>
        <end position="283"/>
    </location>
</feature>
<dbReference type="InterPro" id="IPR032809">
    <property type="entry name" value="Put_HupE_UreJ"/>
</dbReference>
<dbReference type="AlphaFoldDB" id="R8B0Z0"/>
<accession>R8B0Z0</accession>
<gene>
    <name evidence="3" type="ORF">MARLIPOL_11411</name>
</gene>
<feature type="transmembrane region" description="Helical" evidence="1">
    <location>
        <begin position="230"/>
        <end position="253"/>
    </location>
</feature>
<sequence length="378" mass="40860">MIPALHRMTACIAVLMLIALPAWAHKASDSFIYVDPTQAQVRIDLALRDLALVLPLDSNGDGKLSGAEVRKGREAITRLVDQGLTLSNGSGPCQLTGRQWGVSRHSDGPYAAGRYQVSCPDSQVPESITYSLLFEQDPLHRALVSVTNSQGERLGVLAPDDRTMSLGTSTGTFGNSLKLFTTFLYEGIIHLLIGLDHILFLLVLMLPPTLPLKPRRSTQAPRGRDLRNRLLELVGIVTAFTVAHSVTLALAALNIVTLPIAWVETVIALSIAVAALNVFWPILGHKTWKLAFGFGLIHGFGFASVLGNLTSGVSQTVVALAGFNLGVELGQLMLLVVLFPLLYFCGRFRLYERAAVPAMLLMVGALSLYWVAERASAI</sequence>
<keyword evidence="1" id="KW-0472">Membrane</keyword>
<dbReference type="STRING" id="1318628.MARLIPOL_11411"/>
<dbReference type="RefSeq" id="WP_012138328.1">
    <property type="nucleotide sequence ID" value="NZ_KE007325.1"/>
</dbReference>
<proteinExistence type="predicted"/>
<keyword evidence="4" id="KW-1185">Reference proteome</keyword>
<comment type="caution">
    <text evidence="3">The sequence shown here is derived from an EMBL/GenBank/DDBJ whole genome shotgun (WGS) entry which is preliminary data.</text>
</comment>
<feature type="transmembrane region" description="Helical" evidence="1">
    <location>
        <begin position="354"/>
        <end position="372"/>
    </location>
</feature>
<evidence type="ECO:0000313" key="3">
    <source>
        <dbReference type="EMBL" id="EON92227.1"/>
    </source>
</evidence>
<evidence type="ECO:0000256" key="1">
    <source>
        <dbReference type="SAM" id="Phobius"/>
    </source>
</evidence>
<dbReference type="InterPro" id="IPR018247">
    <property type="entry name" value="EF_Hand_1_Ca_BS"/>
</dbReference>
<dbReference type="Pfam" id="PF13795">
    <property type="entry name" value="HupE_UreJ_2"/>
    <property type="match status" value="1"/>
</dbReference>